<sequence length="184" mass="20926">QTIIVGMSGVGKSCIVNRALYNMFEITQPTTSSAFVQKSIKANKNDQKVDVELNIWDTAGQERFQAMTAVYFRGAHFALVVFDLNDVISFEKAKFWIDNIRQKSSANTKIYLIGNKCDLDQSIDQEQINKLLTENKLVFMKISAKTGEGFDQIFDQLGEDYFKDADQQDNLRTVQKTEQQKNGC</sequence>
<evidence type="ECO:0000256" key="1">
    <source>
        <dbReference type="ARBA" id="ARBA00022741"/>
    </source>
</evidence>
<dbReference type="InterPro" id="IPR005225">
    <property type="entry name" value="Small_GTP-bd"/>
</dbReference>
<keyword evidence="1" id="KW-0547">Nucleotide-binding</keyword>
<dbReference type="SUPFAM" id="SSF52540">
    <property type="entry name" value="P-loop containing nucleoside triphosphate hydrolases"/>
    <property type="match status" value="1"/>
</dbReference>
<dbReference type="InterPro" id="IPR001806">
    <property type="entry name" value="Small_GTPase"/>
</dbReference>
<name>A0A146KIH8_9EUKA</name>
<dbReference type="CDD" id="cd00154">
    <property type="entry name" value="Rab"/>
    <property type="match status" value="1"/>
</dbReference>
<dbReference type="Pfam" id="PF00071">
    <property type="entry name" value="Ras"/>
    <property type="match status" value="1"/>
</dbReference>
<dbReference type="PRINTS" id="PR00449">
    <property type="entry name" value="RASTRNSFRMNG"/>
</dbReference>
<dbReference type="GO" id="GO:0005525">
    <property type="term" value="F:GTP binding"/>
    <property type="evidence" value="ECO:0007669"/>
    <property type="project" value="InterPro"/>
</dbReference>
<dbReference type="PROSITE" id="PS51419">
    <property type="entry name" value="RAB"/>
    <property type="match status" value="1"/>
</dbReference>
<dbReference type="SMART" id="SM00175">
    <property type="entry name" value="RAB"/>
    <property type="match status" value="1"/>
</dbReference>
<reference evidence="2" key="1">
    <citation type="submission" date="2015-07" db="EMBL/GenBank/DDBJ databases">
        <title>Adaptation to a free-living lifestyle via gene acquisitions in the diplomonad Trepomonas sp. PC1.</title>
        <authorList>
            <person name="Xu F."/>
            <person name="Jerlstrom-Hultqvist J."/>
            <person name="Kolisko M."/>
            <person name="Simpson A.G.B."/>
            <person name="Roger A.J."/>
            <person name="Svard S.G."/>
            <person name="Andersson J.O."/>
        </authorList>
    </citation>
    <scope>NUCLEOTIDE SEQUENCE</scope>
    <source>
        <strain evidence="2">PC1</strain>
    </source>
</reference>
<dbReference type="PROSITE" id="PS51421">
    <property type="entry name" value="RAS"/>
    <property type="match status" value="1"/>
</dbReference>
<dbReference type="InterPro" id="IPR027417">
    <property type="entry name" value="P-loop_NTPase"/>
</dbReference>
<dbReference type="NCBIfam" id="TIGR00231">
    <property type="entry name" value="small_GTP"/>
    <property type="match status" value="1"/>
</dbReference>
<dbReference type="EMBL" id="GDID01000086">
    <property type="protein sequence ID" value="JAP96520.1"/>
    <property type="molecule type" value="Transcribed_RNA"/>
</dbReference>
<dbReference type="PANTHER" id="PTHR47978">
    <property type="match status" value="1"/>
</dbReference>
<protein>
    <submittedName>
        <fullName evidence="2">Rab-like protein</fullName>
    </submittedName>
</protein>
<dbReference type="SMART" id="SM00173">
    <property type="entry name" value="RAS"/>
    <property type="match status" value="1"/>
</dbReference>
<evidence type="ECO:0000313" key="2">
    <source>
        <dbReference type="EMBL" id="JAP96520.1"/>
    </source>
</evidence>
<accession>A0A146KIH8</accession>
<dbReference type="SMART" id="SM00174">
    <property type="entry name" value="RHO"/>
    <property type="match status" value="1"/>
</dbReference>
<organism evidence="2">
    <name type="scientific">Trepomonas sp. PC1</name>
    <dbReference type="NCBI Taxonomy" id="1076344"/>
    <lineage>
        <taxon>Eukaryota</taxon>
        <taxon>Metamonada</taxon>
        <taxon>Diplomonadida</taxon>
        <taxon>Hexamitidae</taxon>
        <taxon>Hexamitinae</taxon>
        <taxon>Trepomonas</taxon>
    </lineage>
</organism>
<dbReference type="AlphaFoldDB" id="A0A146KIH8"/>
<dbReference type="GO" id="GO:0003924">
    <property type="term" value="F:GTPase activity"/>
    <property type="evidence" value="ECO:0007669"/>
    <property type="project" value="InterPro"/>
</dbReference>
<gene>
    <name evidence="2" type="ORF">TPC1_10118</name>
</gene>
<proteinExistence type="predicted"/>
<feature type="non-terminal residue" evidence="2">
    <location>
        <position position="1"/>
    </location>
</feature>
<dbReference type="Gene3D" id="3.40.50.300">
    <property type="entry name" value="P-loop containing nucleotide triphosphate hydrolases"/>
    <property type="match status" value="1"/>
</dbReference>
<feature type="non-terminal residue" evidence="2">
    <location>
        <position position="184"/>
    </location>
</feature>
<dbReference type="FunFam" id="3.40.50.300:FF:000808">
    <property type="entry name" value="Small GTP-binding protein, putative"/>
    <property type="match status" value="1"/>
</dbReference>